<gene>
    <name evidence="1" type="primary">thiS</name>
    <name evidence="1" type="ORF">HCN83_10840</name>
</gene>
<reference evidence="1 2" key="1">
    <citation type="submission" date="2020-03" db="EMBL/GenBank/DDBJ databases">
        <title>Assessment of the enzymatic potential of alkaline-tolerant lipase obtained from Bacillus luteus H11 (technogenic soil) for the bioremediation of saline soils contaminated with petroleum substances.</title>
        <authorList>
            <person name="Kalwasinska A."/>
        </authorList>
    </citation>
    <scope>NUCLEOTIDE SEQUENCE [LARGE SCALE GENOMIC DNA]</scope>
    <source>
        <strain evidence="1 2">H11</strain>
    </source>
</reference>
<organism evidence="1 2">
    <name type="scientific">Alkalicoccus luteus</name>
    <dbReference type="NCBI Taxonomy" id="1237094"/>
    <lineage>
        <taxon>Bacteria</taxon>
        <taxon>Bacillati</taxon>
        <taxon>Bacillota</taxon>
        <taxon>Bacilli</taxon>
        <taxon>Bacillales</taxon>
        <taxon>Bacillaceae</taxon>
        <taxon>Alkalicoccus</taxon>
    </lineage>
</organism>
<dbReference type="PANTHER" id="PTHR34472:SF1">
    <property type="entry name" value="SULFUR CARRIER PROTEIN THIS"/>
    <property type="match status" value="1"/>
</dbReference>
<proteinExistence type="predicted"/>
<dbReference type="RefSeq" id="WP_168007209.1">
    <property type="nucleotide sequence ID" value="NZ_JAATHJ010000016.1"/>
</dbReference>
<dbReference type="InterPro" id="IPR010035">
    <property type="entry name" value="Thi_S"/>
</dbReference>
<evidence type="ECO:0000313" key="2">
    <source>
        <dbReference type="Proteomes" id="UP000752012"/>
    </source>
</evidence>
<dbReference type="PANTHER" id="PTHR34472">
    <property type="entry name" value="SULFUR CARRIER PROTEIN THIS"/>
    <property type="match status" value="1"/>
</dbReference>
<sequence>MHVIVNGKTKEIDGQTKTIADLLAELELNGKRTAVEQNGTILQKEDWESQPVQDGDQLEVVHFVGGG</sequence>
<dbReference type="CDD" id="cd00565">
    <property type="entry name" value="Ubl_ThiS"/>
    <property type="match status" value="1"/>
</dbReference>
<dbReference type="EMBL" id="JAATHJ010000016">
    <property type="protein sequence ID" value="NJP38078.1"/>
    <property type="molecule type" value="Genomic_DNA"/>
</dbReference>
<dbReference type="Proteomes" id="UP000752012">
    <property type="component" value="Unassembled WGS sequence"/>
</dbReference>
<dbReference type="SUPFAM" id="SSF54285">
    <property type="entry name" value="MoaD/ThiS"/>
    <property type="match status" value="1"/>
</dbReference>
<evidence type="ECO:0000313" key="1">
    <source>
        <dbReference type="EMBL" id="NJP38078.1"/>
    </source>
</evidence>
<name>A0A969TTW1_9BACI</name>
<dbReference type="Pfam" id="PF02597">
    <property type="entry name" value="ThiS"/>
    <property type="match status" value="1"/>
</dbReference>
<dbReference type="InterPro" id="IPR012675">
    <property type="entry name" value="Beta-grasp_dom_sf"/>
</dbReference>
<dbReference type="Gene3D" id="3.10.20.30">
    <property type="match status" value="1"/>
</dbReference>
<dbReference type="InterPro" id="IPR016155">
    <property type="entry name" value="Mopterin_synth/thiamin_S_b"/>
</dbReference>
<comment type="caution">
    <text evidence="1">The sequence shown here is derived from an EMBL/GenBank/DDBJ whole genome shotgun (WGS) entry which is preliminary data.</text>
</comment>
<dbReference type="InterPro" id="IPR003749">
    <property type="entry name" value="ThiS/MoaD-like"/>
</dbReference>
<accession>A0A969TTW1</accession>
<protein>
    <submittedName>
        <fullName evidence="1">Sulfur carrier protein ThiS</fullName>
    </submittedName>
</protein>
<dbReference type="AlphaFoldDB" id="A0A969TTW1"/>
<keyword evidence="2" id="KW-1185">Reference proteome</keyword>
<dbReference type="NCBIfam" id="TIGR01683">
    <property type="entry name" value="thiS"/>
    <property type="match status" value="1"/>
</dbReference>